<gene>
    <name evidence="1" type="ORF">GCM10011425_37910</name>
</gene>
<reference evidence="1" key="2">
    <citation type="submission" date="2020-09" db="EMBL/GenBank/DDBJ databases">
        <authorList>
            <person name="Sun Q."/>
            <person name="Sedlacek I."/>
        </authorList>
    </citation>
    <scope>NUCLEOTIDE SEQUENCE</scope>
    <source>
        <strain evidence="1">CCM 8711</strain>
    </source>
</reference>
<evidence type="ECO:0000313" key="2">
    <source>
        <dbReference type="Proteomes" id="UP000662074"/>
    </source>
</evidence>
<dbReference type="AlphaFoldDB" id="A0A917N3J5"/>
<organism evidence="1 2">
    <name type="scientific">Mucilaginibacter galii</name>
    <dbReference type="NCBI Taxonomy" id="2005073"/>
    <lineage>
        <taxon>Bacteria</taxon>
        <taxon>Pseudomonadati</taxon>
        <taxon>Bacteroidota</taxon>
        <taxon>Sphingobacteriia</taxon>
        <taxon>Sphingobacteriales</taxon>
        <taxon>Sphingobacteriaceae</taxon>
        <taxon>Mucilaginibacter</taxon>
    </lineage>
</organism>
<protein>
    <submittedName>
        <fullName evidence="1">Uncharacterized protein</fullName>
    </submittedName>
</protein>
<name>A0A917N3J5_9SPHI</name>
<comment type="caution">
    <text evidence="1">The sequence shown here is derived from an EMBL/GenBank/DDBJ whole genome shotgun (WGS) entry which is preliminary data.</text>
</comment>
<dbReference type="Proteomes" id="UP000662074">
    <property type="component" value="Unassembled WGS sequence"/>
</dbReference>
<evidence type="ECO:0000313" key="1">
    <source>
        <dbReference type="EMBL" id="GGI52579.1"/>
    </source>
</evidence>
<reference evidence="1" key="1">
    <citation type="journal article" date="2014" name="Int. J. Syst. Evol. Microbiol.">
        <title>Complete genome sequence of Corynebacterium casei LMG S-19264T (=DSM 44701T), isolated from a smear-ripened cheese.</title>
        <authorList>
            <consortium name="US DOE Joint Genome Institute (JGI-PGF)"/>
            <person name="Walter F."/>
            <person name="Albersmeier A."/>
            <person name="Kalinowski J."/>
            <person name="Ruckert C."/>
        </authorList>
    </citation>
    <scope>NUCLEOTIDE SEQUENCE</scope>
    <source>
        <strain evidence="1">CCM 8711</strain>
    </source>
</reference>
<proteinExistence type="predicted"/>
<sequence length="110" mass="12541">MLICNTYMNPKPTYIRIALGVILMQSLFSCKTEQAVIPQAQIEQSVQMVELKNYFAKTAGVNVNLIQYNDAKEEFSINNTAKVSKVTLIKFYDLSKAYPNVPYTKSTYEK</sequence>
<accession>A0A917N3J5</accession>
<keyword evidence="2" id="KW-1185">Reference proteome</keyword>
<dbReference type="EMBL" id="BMDO01000014">
    <property type="protein sequence ID" value="GGI52579.1"/>
    <property type="molecule type" value="Genomic_DNA"/>
</dbReference>